<keyword evidence="1" id="KW-1133">Transmembrane helix</keyword>
<evidence type="ECO:0000256" key="1">
    <source>
        <dbReference type="SAM" id="Phobius"/>
    </source>
</evidence>
<evidence type="ECO:0000313" key="3">
    <source>
        <dbReference type="Proteomes" id="UP000007113"/>
    </source>
</evidence>
<keyword evidence="1" id="KW-0472">Membrane</keyword>
<feature type="transmembrane region" description="Helical" evidence="1">
    <location>
        <begin position="170"/>
        <end position="190"/>
    </location>
</feature>
<accession>G8NP99</accession>
<reference evidence="2 3" key="1">
    <citation type="submission" date="2011-11" db="EMBL/GenBank/DDBJ databases">
        <title>Complete sequence of Granulicella mallensis MP5ACTX8.</title>
        <authorList>
            <consortium name="US DOE Joint Genome Institute"/>
            <person name="Lucas S."/>
            <person name="Copeland A."/>
            <person name="Lapidus A."/>
            <person name="Cheng J.-F."/>
            <person name="Goodwin L."/>
            <person name="Pitluck S."/>
            <person name="Peters L."/>
            <person name="Lu M."/>
            <person name="Detter J.C."/>
            <person name="Han C."/>
            <person name="Tapia R."/>
            <person name="Land M."/>
            <person name="Hauser L."/>
            <person name="Kyrpides N."/>
            <person name="Ivanova N."/>
            <person name="Mikhailova N."/>
            <person name="Pagani I."/>
            <person name="Rawat S."/>
            <person name="Mannisto M."/>
            <person name="Haggblom M."/>
            <person name="Woyke T."/>
        </authorList>
    </citation>
    <scope>NUCLEOTIDE SEQUENCE [LARGE SCALE GENOMIC DNA]</scope>
    <source>
        <strain evidence="3">ATCC BAA-1857 / DSM 23137 / MP5ACTX8</strain>
    </source>
</reference>
<dbReference type="STRING" id="682795.AciX8_4016"/>
<organism evidence="2 3">
    <name type="scientific">Granulicella mallensis (strain ATCC BAA-1857 / DSM 23137 / MP5ACTX8)</name>
    <dbReference type="NCBI Taxonomy" id="682795"/>
    <lineage>
        <taxon>Bacteria</taxon>
        <taxon>Pseudomonadati</taxon>
        <taxon>Acidobacteriota</taxon>
        <taxon>Terriglobia</taxon>
        <taxon>Terriglobales</taxon>
        <taxon>Acidobacteriaceae</taxon>
        <taxon>Granulicella</taxon>
    </lineage>
</organism>
<name>G8NP99_GRAMM</name>
<protein>
    <submittedName>
        <fullName evidence="2">Uncharacterized protein</fullName>
    </submittedName>
</protein>
<dbReference type="AlphaFoldDB" id="G8NP99"/>
<dbReference type="Proteomes" id="UP000007113">
    <property type="component" value="Chromosome"/>
</dbReference>
<keyword evidence="1" id="KW-0812">Transmembrane</keyword>
<proteinExistence type="predicted"/>
<gene>
    <name evidence="2" type="ordered locus">AciX8_4016</name>
</gene>
<dbReference type="HOGENOM" id="CLU_036287_0_0_0"/>
<keyword evidence="3" id="KW-1185">Reference proteome</keyword>
<sequence>MGRASVLYDQSSRVPLSAEECELVRAELRAIVASPYFRNSKRYPAFLSYIVEKTLQGEGSEIKERLIGIEVFGRPADYDTNSDPTVRNTASEVRKRLSLYHAESISSTGVGIYLSLGSYQPELRFEPEPPPFPPETTFAEPAEMSLPHVSGIRAEAVPVAAKASRSRLKWSIGAVLLSVLFVGGGLWALVLHLQKSPFEKLWTGFLDPSQTVLIGLPQAPAPAALDGPFMAGPLTKEELPSWIKDNPDIAAEDVSAIIHASKPLMEHDVSYRIQMDSNITLTDMRDRPVILIGGPSNLWTTKLLAPLRFHFSSMNLLHVEDSQNPQFKEWAYVLSKVAGPGSHLTVVQDCAIVARFHDPTTGGVVMVIAGAGRNGTEAAGEFVASNELLKGLEKRLPSDWKNKNLEVVLKTKVIDGKTGSPSIEGTYLW</sequence>
<dbReference type="eggNOG" id="COG5616">
    <property type="taxonomic scope" value="Bacteria"/>
</dbReference>
<dbReference type="KEGG" id="gma:AciX8_4016"/>
<dbReference type="EMBL" id="CP003130">
    <property type="protein sequence ID" value="AEU38298.1"/>
    <property type="molecule type" value="Genomic_DNA"/>
</dbReference>
<evidence type="ECO:0000313" key="2">
    <source>
        <dbReference type="EMBL" id="AEU38298.1"/>
    </source>
</evidence>